<feature type="transmembrane region" description="Helical" evidence="7">
    <location>
        <begin position="349"/>
        <end position="368"/>
    </location>
</feature>
<organism evidence="9 10">
    <name type="scientific">Ceraceosorus guamensis</name>
    <dbReference type="NCBI Taxonomy" id="1522189"/>
    <lineage>
        <taxon>Eukaryota</taxon>
        <taxon>Fungi</taxon>
        <taxon>Dikarya</taxon>
        <taxon>Basidiomycota</taxon>
        <taxon>Ustilaginomycotina</taxon>
        <taxon>Exobasidiomycetes</taxon>
        <taxon>Ceraceosorales</taxon>
        <taxon>Ceraceosoraceae</taxon>
        <taxon>Ceraceosorus</taxon>
    </lineage>
</organism>
<feature type="region of interest" description="Disordered" evidence="8">
    <location>
        <begin position="1"/>
        <end position="22"/>
    </location>
</feature>
<name>A0A316VX62_9BASI</name>
<feature type="transmembrane region" description="Helical" evidence="7">
    <location>
        <begin position="100"/>
        <end position="121"/>
    </location>
</feature>
<dbReference type="Proteomes" id="UP000245783">
    <property type="component" value="Unassembled WGS sequence"/>
</dbReference>
<keyword evidence="5 7" id="KW-1133">Transmembrane helix</keyword>
<evidence type="ECO:0000256" key="2">
    <source>
        <dbReference type="ARBA" id="ARBA00006279"/>
    </source>
</evidence>
<dbReference type="SUPFAM" id="SSF103473">
    <property type="entry name" value="MFS general substrate transporter"/>
    <property type="match status" value="1"/>
</dbReference>
<comment type="function">
    <text evidence="7">May be involved in iron transport and iron homeostasis.</text>
</comment>
<proteinExistence type="inferred from homology"/>
<keyword evidence="7" id="KW-0406">Ion transport</keyword>
<evidence type="ECO:0000256" key="8">
    <source>
        <dbReference type="SAM" id="MobiDB-lite"/>
    </source>
</evidence>
<feature type="transmembrane region" description="Helical" evidence="7">
    <location>
        <begin position="388"/>
        <end position="410"/>
    </location>
</feature>
<dbReference type="PANTHER" id="PTHR11660:SF57">
    <property type="entry name" value="SOLUTE CARRIER FAMILY 40 MEMBER"/>
    <property type="match status" value="1"/>
</dbReference>
<protein>
    <recommendedName>
        <fullName evidence="7">Solute carrier family 40 member</fullName>
    </recommendedName>
</protein>
<keyword evidence="4 7" id="KW-0812">Transmembrane</keyword>
<dbReference type="GO" id="GO:0005381">
    <property type="term" value="F:iron ion transmembrane transporter activity"/>
    <property type="evidence" value="ECO:0007669"/>
    <property type="project" value="UniProtKB-UniRule"/>
</dbReference>
<evidence type="ECO:0000256" key="3">
    <source>
        <dbReference type="ARBA" id="ARBA00022448"/>
    </source>
</evidence>
<evidence type="ECO:0000256" key="5">
    <source>
        <dbReference type="ARBA" id="ARBA00022989"/>
    </source>
</evidence>
<dbReference type="InParanoid" id="A0A316VX62"/>
<dbReference type="Pfam" id="PF06963">
    <property type="entry name" value="FPN1"/>
    <property type="match status" value="1"/>
</dbReference>
<reference evidence="9 10" key="1">
    <citation type="journal article" date="2018" name="Mol. Biol. Evol.">
        <title>Broad Genomic Sampling Reveals a Smut Pathogenic Ancestry of the Fungal Clade Ustilaginomycotina.</title>
        <authorList>
            <person name="Kijpornyongpan T."/>
            <person name="Mondo S.J."/>
            <person name="Barry K."/>
            <person name="Sandor L."/>
            <person name="Lee J."/>
            <person name="Lipzen A."/>
            <person name="Pangilinan J."/>
            <person name="LaButti K."/>
            <person name="Hainaut M."/>
            <person name="Henrissat B."/>
            <person name="Grigoriev I.V."/>
            <person name="Spatafora J.W."/>
            <person name="Aime M.C."/>
        </authorList>
    </citation>
    <scope>NUCLEOTIDE SEQUENCE [LARGE SCALE GENOMIC DNA]</scope>
    <source>
        <strain evidence="9 10">MCA 4658</strain>
    </source>
</reference>
<keyword evidence="10" id="KW-1185">Reference proteome</keyword>
<comment type="subcellular location">
    <subcellularLocation>
        <location evidence="1 7">Membrane</location>
        <topology evidence="1 7">Multi-pass membrane protein</topology>
    </subcellularLocation>
</comment>
<feature type="transmembrane region" description="Helical" evidence="7">
    <location>
        <begin position="256"/>
        <end position="276"/>
    </location>
</feature>
<feature type="transmembrane region" description="Helical" evidence="7">
    <location>
        <begin position="133"/>
        <end position="155"/>
    </location>
</feature>
<evidence type="ECO:0000256" key="6">
    <source>
        <dbReference type="ARBA" id="ARBA00023136"/>
    </source>
</evidence>
<evidence type="ECO:0000256" key="7">
    <source>
        <dbReference type="RuleBase" id="RU365065"/>
    </source>
</evidence>
<sequence length="572" mass="62527">MSVAGARKGNEAEGATLPSLGTEIDLPANNSRASDPANHAASEIDDLTDAPFASSSLDKVALVLLSVQHFSNSWISRSSEFAFPLFFIHLYTNTLLPSSLYGFLTTAIAIVFSGSMGSIVDRFRTRKLDCVRAFVVAQKLAAMISYGLFCLLFYVENLQSDAKNDGRGQDGGARNANVWSLLAAIVIAGCPLILSNVGVSVAVERDWVTTISEGSQARLSRLNAIMRRIDLLTKLLAPLFVSLLTSTAGYPTSCVILLGMSGASAGFELIWIGTVYHRFGALKADEDRLIGEQHEAIELSSPAPIEAVGSETQAAASSRLPKESRTRMSSSQRKLYVWAKSQALDWRTFAIMPIFTSSITIALLYMSALSFDPQFIAYLKSETTYSDAFVAGMRSICVFTGLMGTFYAPFSHRKIGLVRTGTWSLFMLLTPLVLTLIALYIGVGPGKYRPAWNTALLFSGLAISRIGLWSFDLTQLQLVQTALSTHPRRNSLMALQFAMQNAFDLGHYGLTIGWSRPSEFRNAAITSYAFLIVATILYIGVYARRERGHLIHLDRLGLEGLEHLLGGKRRHD</sequence>
<dbReference type="PANTHER" id="PTHR11660">
    <property type="entry name" value="SOLUTE CARRIER FAMILY 40 MEMBER"/>
    <property type="match status" value="1"/>
</dbReference>
<dbReference type="GeneID" id="37035905"/>
<comment type="similarity">
    <text evidence="2 7">Belongs to the ferroportin (FP) (TC 2.A.100) family. SLC40A subfamily.</text>
</comment>
<dbReference type="STRING" id="1522189.A0A316VX62"/>
<dbReference type="RefSeq" id="XP_025369397.1">
    <property type="nucleotide sequence ID" value="XM_025514035.1"/>
</dbReference>
<keyword evidence="3 7" id="KW-0813">Transport</keyword>
<gene>
    <name evidence="9" type="ORF">IE81DRAFT_323725</name>
</gene>
<evidence type="ECO:0000256" key="4">
    <source>
        <dbReference type="ARBA" id="ARBA00022692"/>
    </source>
</evidence>
<keyword evidence="6 7" id="KW-0472">Membrane</keyword>
<dbReference type="InterPro" id="IPR036259">
    <property type="entry name" value="MFS_trans_sf"/>
</dbReference>
<dbReference type="GO" id="GO:0016020">
    <property type="term" value="C:membrane"/>
    <property type="evidence" value="ECO:0007669"/>
    <property type="project" value="UniProtKB-SubCell"/>
</dbReference>
<evidence type="ECO:0000256" key="1">
    <source>
        <dbReference type="ARBA" id="ARBA00004141"/>
    </source>
</evidence>
<feature type="transmembrane region" description="Helical" evidence="7">
    <location>
        <begin position="422"/>
        <end position="443"/>
    </location>
</feature>
<feature type="transmembrane region" description="Helical" evidence="7">
    <location>
        <begin position="231"/>
        <end position="250"/>
    </location>
</feature>
<dbReference type="InterPro" id="IPR009716">
    <property type="entry name" value="Ferroportin-1"/>
</dbReference>
<feature type="transmembrane region" description="Helical" evidence="7">
    <location>
        <begin position="522"/>
        <end position="543"/>
    </location>
</feature>
<evidence type="ECO:0000313" key="10">
    <source>
        <dbReference type="Proteomes" id="UP000245783"/>
    </source>
</evidence>
<dbReference type="AlphaFoldDB" id="A0A316VX62"/>
<dbReference type="OrthoDB" id="648861at2759"/>
<feature type="transmembrane region" description="Helical" evidence="7">
    <location>
        <begin position="178"/>
        <end position="203"/>
    </location>
</feature>
<dbReference type="EMBL" id="KZ819382">
    <property type="protein sequence ID" value="PWN42237.1"/>
    <property type="molecule type" value="Genomic_DNA"/>
</dbReference>
<evidence type="ECO:0000313" key="9">
    <source>
        <dbReference type="EMBL" id="PWN42237.1"/>
    </source>
</evidence>
<accession>A0A316VX62</accession>
<comment type="caution">
    <text evidence="7">Lacks conserved residue(s) required for the propagation of feature annotation.</text>
</comment>